<evidence type="ECO:0000259" key="1">
    <source>
        <dbReference type="Pfam" id="PF13185"/>
    </source>
</evidence>
<dbReference type="Gene3D" id="3.30.450.40">
    <property type="match status" value="1"/>
</dbReference>
<dbReference type="Pfam" id="PF13185">
    <property type="entry name" value="GAF_2"/>
    <property type="match status" value="1"/>
</dbReference>
<keyword evidence="3" id="KW-1185">Reference proteome</keyword>
<evidence type="ECO:0000313" key="2">
    <source>
        <dbReference type="EMBL" id="EKN66097.1"/>
    </source>
</evidence>
<dbReference type="PATRIC" id="fig|1117379.3.peg.3495"/>
<accession>K6D0U9</accession>
<dbReference type="AlphaFoldDB" id="K6D0U9"/>
<name>K6D0U9_9BACI</name>
<gene>
    <name evidence="2" type="ORF">BABA_16842</name>
</gene>
<organism evidence="2 3">
    <name type="scientific">Neobacillus bataviensis LMG 21833</name>
    <dbReference type="NCBI Taxonomy" id="1117379"/>
    <lineage>
        <taxon>Bacteria</taxon>
        <taxon>Bacillati</taxon>
        <taxon>Bacillota</taxon>
        <taxon>Bacilli</taxon>
        <taxon>Bacillales</taxon>
        <taxon>Bacillaceae</taxon>
        <taxon>Neobacillus</taxon>
    </lineage>
</organism>
<dbReference type="eggNOG" id="COG3605">
    <property type="taxonomic scope" value="Bacteria"/>
</dbReference>
<reference evidence="2 3" key="1">
    <citation type="journal article" date="2012" name="Front. Microbiol.">
        <title>Redundancy and modularity in membrane-associated dissimilatory nitrate reduction in Bacillus.</title>
        <authorList>
            <person name="Heylen K."/>
            <person name="Keltjens J."/>
        </authorList>
    </citation>
    <scope>NUCLEOTIDE SEQUENCE [LARGE SCALE GENOMIC DNA]</scope>
    <source>
        <strain evidence="3">LMG 21833T</strain>
    </source>
</reference>
<dbReference type="EMBL" id="AJLS01000121">
    <property type="protein sequence ID" value="EKN66097.1"/>
    <property type="molecule type" value="Genomic_DNA"/>
</dbReference>
<protein>
    <recommendedName>
        <fullName evidence="1">GAF domain-containing protein</fullName>
    </recommendedName>
</protein>
<evidence type="ECO:0000313" key="3">
    <source>
        <dbReference type="Proteomes" id="UP000006316"/>
    </source>
</evidence>
<dbReference type="OrthoDB" id="2360948at2"/>
<dbReference type="InterPro" id="IPR003018">
    <property type="entry name" value="GAF"/>
</dbReference>
<dbReference type="STRING" id="1117379.BABA_16842"/>
<comment type="caution">
    <text evidence="2">The sequence shown here is derived from an EMBL/GenBank/DDBJ whole genome shotgun (WGS) entry which is preliminary data.</text>
</comment>
<dbReference type="Proteomes" id="UP000006316">
    <property type="component" value="Unassembled WGS sequence"/>
</dbReference>
<dbReference type="InterPro" id="IPR029016">
    <property type="entry name" value="GAF-like_dom_sf"/>
</dbReference>
<dbReference type="SUPFAM" id="SSF55781">
    <property type="entry name" value="GAF domain-like"/>
    <property type="match status" value="1"/>
</dbReference>
<dbReference type="RefSeq" id="WP_007086364.1">
    <property type="nucleotide sequence ID" value="NZ_AJLS01000121.1"/>
</dbReference>
<feature type="domain" description="GAF" evidence="1">
    <location>
        <begin position="9"/>
        <end position="135"/>
    </location>
</feature>
<sequence>MIAIKEIQTVTEMCSIVMAAANSEFVALAIQNESGPDVRWHYAAGNLNDKYKRITVRFGKGIAGKVISSGSPMMMTNFPHDILGKVTDFPIALAEKLVSSYAVPIFFNAVPKGVLLVGKREKYSFTEEEQEAVKDSALSLEQILKEHLL</sequence>
<proteinExistence type="predicted"/>